<accession>A0AAN8MRJ1</accession>
<evidence type="ECO:0000313" key="3">
    <source>
        <dbReference type="Proteomes" id="UP001313282"/>
    </source>
</evidence>
<dbReference type="Proteomes" id="UP001313282">
    <property type="component" value="Unassembled WGS sequence"/>
</dbReference>
<organism evidence="2 3">
    <name type="scientific">Orbilia javanica</name>
    <dbReference type="NCBI Taxonomy" id="47235"/>
    <lineage>
        <taxon>Eukaryota</taxon>
        <taxon>Fungi</taxon>
        <taxon>Dikarya</taxon>
        <taxon>Ascomycota</taxon>
        <taxon>Pezizomycotina</taxon>
        <taxon>Orbiliomycetes</taxon>
        <taxon>Orbiliales</taxon>
        <taxon>Orbiliaceae</taxon>
        <taxon>Orbilia</taxon>
    </lineage>
</organism>
<dbReference type="AlphaFoldDB" id="A0AAN8MRJ1"/>
<proteinExistence type="predicted"/>
<feature type="compositionally biased region" description="Basic and acidic residues" evidence="1">
    <location>
        <begin position="132"/>
        <end position="142"/>
    </location>
</feature>
<keyword evidence="3" id="KW-1185">Reference proteome</keyword>
<reference evidence="2 3" key="1">
    <citation type="submission" date="2019-10" db="EMBL/GenBank/DDBJ databases">
        <authorList>
            <person name="Palmer J.M."/>
        </authorList>
    </citation>
    <scope>NUCLEOTIDE SEQUENCE [LARGE SCALE GENOMIC DNA]</scope>
    <source>
        <strain evidence="2 3">TWF718</strain>
    </source>
</reference>
<name>A0AAN8MRJ1_9PEZI</name>
<gene>
    <name evidence="2" type="ORF">TWF718_010283</name>
</gene>
<evidence type="ECO:0000256" key="1">
    <source>
        <dbReference type="SAM" id="MobiDB-lite"/>
    </source>
</evidence>
<dbReference type="EMBL" id="JAVHNR010000008">
    <property type="protein sequence ID" value="KAK6334838.1"/>
    <property type="molecule type" value="Genomic_DNA"/>
</dbReference>
<evidence type="ECO:0000313" key="2">
    <source>
        <dbReference type="EMBL" id="KAK6334838.1"/>
    </source>
</evidence>
<feature type="region of interest" description="Disordered" evidence="1">
    <location>
        <begin position="127"/>
        <end position="151"/>
    </location>
</feature>
<comment type="caution">
    <text evidence="2">The sequence shown here is derived from an EMBL/GenBank/DDBJ whole genome shotgun (WGS) entry which is preliminary data.</text>
</comment>
<sequence>MLHPDPQTQLEDQPPDLKTFKEFINTSSISIDEVASEYRKISDRFENGTSLYDKDEDIMETDTRKLKDTELEESKEYTTSEIDEIFRSTQDEIIDALKNDKPLSPEVEELIDEIRNRISDEYEEDGTIPETEEGHHHDEKAKPSTSKSVRSGHAPFGVPAPLYPNFDAAFHALPLDIAAMIVYQFIINQWAPTRVSAAGQNWYQLIRIVRAADVHAAYKRINRPLRIALPVASPMERLKSWARSNTNYWRARGVASPNQVQENATTLYYVGVLCRILMNPMVSIACPFCGVHDPNVNAHNHVELRLIVKLFLQRQYRYVDPVVLWDARTPEAMAVFTDFKRWLYQWKRLVEIIEPRHIANLITKTISLSNACRADAVFDLIRHWRHHATASRDWLTNSKAVITGLWDTYRSSAEIYMGFPVAGPSRRGRSVSYRRIDLWPGEMALGQVIDDQLVSFLGTVPSTAANQNNMGIRGRGLELPYANLKTTRLPPAELPPLNATWGHAYTTEQRWHHFYSNYPLDPNAGSSLAG</sequence>
<protein>
    <submittedName>
        <fullName evidence="2">Uncharacterized protein</fullName>
    </submittedName>
</protein>